<keyword evidence="2" id="KW-0472">Membrane</keyword>
<evidence type="ECO:0000313" key="3">
    <source>
        <dbReference type="EMBL" id="KAJ7092085.1"/>
    </source>
</evidence>
<keyword evidence="2" id="KW-1133">Transmembrane helix</keyword>
<feature type="transmembrane region" description="Helical" evidence="2">
    <location>
        <begin position="99"/>
        <end position="124"/>
    </location>
</feature>
<dbReference type="Proteomes" id="UP001222325">
    <property type="component" value="Unassembled WGS sequence"/>
</dbReference>
<sequence length="287" mass="31152">MPATLFTRARVRRCAKERLLYHRTRQSPDASAIYISSSGPTPSSPPIHRRYIMIRGAPDAAADGARAAAADGARARARAADDESARPAGRARPAPFRCLFPVFLLLLLLPLPCLALPCLAFPFLPSSHPLPLPSFPSPLPPRPSLPVEAEHSREPQHDAARWHEHPQEHGDGRTDGRSGRRRMWGCELCVRRFGAPGGVWVCGVRGGVSVVGGPSANATTDGRDATHGTERNVCPGRETRRMLQCTGGPAAVYVNGARAVPALQRLPQATQREWTRPDEQGKHARTH</sequence>
<feature type="compositionally biased region" description="Basic and acidic residues" evidence="1">
    <location>
        <begin position="148"/>
        <end position="178"/>
    </location>
</feature>
<organism evidence="3 4">
    <name type="scientific">Mycena belliarum</name>
    <dbReference type="NCBI Taxonomy" id="1033014"/>
    <lineage>
        <taxon>Eukaryota</taxon>
        <taxon>Fungi</taxon>
        <taxon>Dikarya</taxon>
        <taxon>Basidiomycota</taxon>
        <taxon>Agaricomycotina</taxon>
        <taxon>Agaricomycetes</taxon>
        <taxon>Agaricomycetidae</taxon>
        <taxon>Agaricales</taxon>
        <taxon>Marasmiineae</taxon>
        <taxon>Mycenaceae</taxon>
        <taxon>Mycena</taxon>
    </lineage>
</organism>
<keyword evidence="4" id="KW-1185">Reference proteome</keyword>
<dbReference type="AlphaFoldDB" id="A0AAD6XQK1"/>
<protein>
    <submittedName>
        <fullName evidence="3">Uncharacterized protein</fullName>
    </submittedName>
</protein>
<comment type="caution">
    <text evidence="3">The sequence shown here is derived from an EMBL/GenBank/DDBJ whole genome shotgun (WGS) entry which is preliminary data.</text>
</comment>
<feature type="compositionally biased region" description="Basic and acidic residues" evidence="1">
    <location>
        <begin position="273"/>
        <end position="287"/>
    </location>
</feature>
<proteinExistence type="predicted"/>
<keyword evidence="2" id="KW-0812">Transmembrane</keyword>
<evidence type="ECO:0000256" key="1">
    <source>
        <dbReference type="SAM" id="MobiDB-lite"/>
    </source>
</evidence>
<evidence type="ECO:0000313" key="4">
    <source>
        <dbReference type="Proteomes" id="UP001222325"/>
    </source>
</evidence>
<evidence type="ECO:0000256" key="2">
    <source>
        <dbReference type="SAM" id="Phobius"/>
    </source>
</evidence>
<reference evidence="3" key="1">
    <citation type="submission" date="2023-03" db="EMBL/GenBank/DDBJ databases">
        <title>Massive genome expansion in bonnet fungi (Mycena s.s.) driven by repeated elements and novel gene families across ecological guilds.</title>
        <authorList>
            <consortium name="Lawrence Berkeley National Laboratory"/>
            <person name="Harder C.B."/>
            <person name="Miyauchi S."/>
            <person name="Viragh M."/>
            <person name="Kuo A."/>
            <person name="Thoen E."/>
            <person name="Andreopoulos B."/>
            <person name="Lu D."/>
            <person name="Skrede I."/>
            <person name="Drula E."/>
            <person name="Henrissat B."/>
            <person name="Morin E."/>
            <person name="Kohler A."/>
            <person name="Barry K."/>
            <person name="LaButti K."/>
            <person name="Morin E."/>
            <person name="Salamov A."/>
            <person name="Lipzen A."/>
            <person name="Mereny Z."/>
            <person name="Hegedus B."/>
            <person name="Baldrian P."/>
            <person name="Stursova M."/>
            <person name="Weitz H."/>
            <person name="Taylor A."/>
            <person name="Grigoriev I.V."/>
            <person name="Nagy L.G."/>
            <person name="Martin F."/>
            <person name="Kauserud H."/>
        </authorList>
    </citation>
    <scope>NUCLEOTIDE SEQUENCE</scope>
    <source>
        <strain evidence="3">CBHHK173m</strain>
    </source>
</reference>
<gene>
    <name evidence="3" type="ORF">B0H15DRAFT_186939</name>
</gene>
<feature type="region of interest" description="Disordered" evidence="1">
    <location>
        <begin position="265"/>
        <end position="287"/>
    </location>
</feature>
<dbReference type="EMBL" id="JARJCN010000019">
    <property type="protein sequence ID" value="KAJ7092085.1"/>
    <property type="molecule type" value="Genomic_DNA"/>
</dbReference>
<accession>A0AAD6XQK1</accession>
<name>A0AAD6XQK1_9AGAR</name>
<feature type="region of interest" description="Disordered" evidence="1">
    <location>
        <begin position="141"/>
        <end position="180"/>
    </location>
</feature>